<gene>
    <name evidence="2" type="ORF">Q5761_03990</name>
</gene>
<keyword evidence="3" id="KW-1185">Reference proteome</keyword>
<evidence type="ECO:0000313" key="2">
    <source>
        <dbReference type="EMBL" id="WPD19826.1"/>
    </source>
</evidence>
<feature type="transmembrane region" description="Helical" evidence="1">
    <location>
        <begin position="67"/>
        <end position="88"/>
    </location>
</feature>
<keyword evidence="1" id="KW-0812">Transmembrane</keyword>
<organism evidence="2 3">
    <name type="scientific">Thermaerobacter composti</name>
    <dbReference type="NCBI Taxonomy" id="554949"/>
    <lineage>
        <taxon>Bacteria</taxon>
        <taxon>Bacillati</taxon>
        <taxon>Bacillota</taxon>
        <taxon>Clostridia</taxon>
        <taxon>Eubacteriales</taxon>
        <taxon>Clostridiales Family XVII. Incertae Sedis</taxon>
        <taxon>Thermaerobacter</taxon>
    </lineage>
</organism>
<feature type="transmembrane region" description="Helical" evidence="1">
    <location>
        <begin position="139"/>
        <end position="160"/>
    </location>
</feature>
<feature type="transmembrane region" description="Helical" evidence="1">
    <location>
        <begin position="95"/>
        <end position="119"/>
    </location>
</feature>
<sequence length="231" mass="24094">MIWWTAGLHAASGIVALLFAREVGQSFRRRRAPSSLCWFVALVLFALTALADAAAAVVGWTPWLYRLWYVGAAWLVAAFGAGTAYLVLPRPWAHAILGLLAAVGLAMLGVAAATPVDLAALAGGGPVGGEGWTDATVRVFSPLLTIPGSLLLLGGAVASWWRTRHPYALWLVAGTLVLASGGSLTRLGAPVALPVANLLGVWLLYRGHRLAREAHRSRDDDAGVGHPAGAA</sequence>
<keyword evidence="1" id="KW-0472">Membrane</keyword>
<keyword evidence="1" id="KW-1133">Transmembrane helix</keyword>
<evidence type="ECO:0000256" key="1">
    <source>
        <dbReference type="SAM" id="Phobius"/>
    </source>
</evidence>
<protein>
    <recommendedName>
        <fullName evidence="4">DUF2306 domain-containing protein</fullName>
    </recommendedName>
</protein>
<evidence type="ECO:0000313" key="3">
    <source>
        <dbReference type="Proteomes" id="UP001304683"/>
    </source>
</evidence>
<proteinExistence type="predicted"/>
<name>A0ABZ0QQP9_9FIRM</name>
<dbReference type="RefSeq" id="WP_318751295.1">
    <property type="nucleotide sequence ID" value="NZ_CP132508.1"/>
</dbReference>
<reference evidence="2 3" key="1">
    <citation type="submission" date="2023-08" db="EMBL/GenBank/DDBJ databases">
        <title>Genome sequence of Thermaerobacter compostii strain Ins1, a spore-forming filamentous bacterium isolated from a deep geothermal reservoir.</title>
        <authorList>
            <person name="Bregnard D."/>
            <person name="Gonzalez D."/>
            <person name="Junier P."/>
        </authorList>
    </citation>
    <scope>NUCLEOTIDE SEQUENCE [LARGE SCALE GENOMIC DNA]</scope>
    <source>
        <strain evidence="2 3">Ins1</strain>
    </source>
</reference>
<feature type="transmembrane region" description="Helical" evidence="1">
    <location>
        <begin position="36"/>
        <end position="61"/>
    </location>
</feature>
<dbReference type="EMBL" id="CP132508">
    <property type="protein sequence ID" value="WPD19826.1"/>
    <property type="molecule type" value="Genomic_DNA"/>
</dbReference>
<evidence type="ECO:0008006" key="4">
    <source>
        <dbReference type="Google" id="ProtNLM"/>
    </source>
</evidence>
<dbReference type="Proteomes" id="UP001304683">
    <property type="component" value="Chromosome"/>
</dbReference>
<feature type="transmembrane region" description="Helical" evidence="1">
    <location>
        <begin position="167"/>
        <end position="185"/>
    </location>
</feature>
<accession>A0ABZ0QQP9</accession>